<dbReference type="Gene3D" id="1.10.1740.10">
    <property type="match status" value="1"/>
</dbReference>
<keyword evidence="5" id="KW-0804">Transcription</keyword>
<keyword evidence="4" id="KW-0238">DNA-binding</keyword>
<evidence type="ECO:0000256" key="3">
    <source>
        <dbReference type="ARBA" id="ARBA00023082"/>
    </source>
</evidence>
<evidence type="ECO:0000313" key="8">
    <source>
        <dbReference type="EMBL" id="PRQ02493.1"/>
    </source>
</evidence>
<dbReference type="InterPro" id="IPR007627">
    <property type="entry name" value="RNA_pol_sigma70_r2"/>
</dbReference>
<comment type="caution">
    <text evidence="8">The sequence shown here is derived from an EMBL/GenBank/DDBJ whole genome shotgun (WGS) entry which is preliminary data.</text>
</comment>
<dbReference type="InterPro" id="IPR013324">
    <property type="entry name" value="RNA_pol_sigma_r3/r4-like"/>
</dbReference>
<feature type="domain" description="RNA polymerase sigma-70 region 2" evidence="6">
    <location>
        <begin position="14"/>
        <end position="77"/>
    </location>
</feature>
<keyword evidence="2" id="KW-0805">Transcription regulation</keyword>
<dbReference type="RefSeq" id="WP_106391668.1">
    <property type="nucleotide sequence ID" value="NZ_PVNK01000116.1"/>
</dbReference>
<evidence type="ECO:0000256" key="2">
    <source>
        <dbReference type="ARBA" id="ARBA00023015"/>
    </source>
</evidence>
<dbReference type="InterPro" id="IPR013325">
    <property type="entry name" value="RNA_pol_sigma_r2"/>
</dbReference>
<dbReference type="SUPFAM" id="SSF88946">
    <property type="entry name" value="Sigma2 domain of RNA polymerase sigma factors"/>
    <property type="match status" value="1"/>
</dbReference>
<dbReference type="GO" id="GO:0016987">
    <property type="term" value="F:sigma factor activity"/>
    <property type="evidence" value="ECO:0007669"/>
    <property type="project" value="UniProtKB-KW"/>
</dbReference>
<keyword evidence="9" id="KW-1185">Reference proteome</keyword>
<dbReference type="AlphaFoldDB" id="A0A2S9YBL7"/>
<evidence type="ECO:0000256" key="5">
    <source>
        <dbReference type="ARBA" id="ARBA00023163"/>
    </source>
</evidence>
<evidence type="ECO:0000256" key="4">
    <source>
        <dbReference type="ARBA" id="ARBA00023125"/>
    </source>
</evidence>
<accession>A0A2S9YBL7</accession>
<dbReference type="PANTHER" id="PTHR43133:SF8">
    <property type="entry name" value="RNA POLYMERASE SIGMA FACTOR HI_1459-RELATED"/>
    <property type="match status" value="1"/>
</dbReference>
<protein>
    <submittedName>
        <fullName evidence="8">ECF RNA polymerase sigma factor SigE</fullName>
    </submittedName>
</protein>
<dbReference type="Pfam" id="PF04542">
    <property type="entry name" value="Sigma70_r2"/>
    <property type="match status" value="1"/>
</dbReference>
<evidence type="ECO:0000259" key="7">
    <source>
        <dbReference type="Pfam" id="PF08281"/>
    </source>
</evidence>
<dbReference type="SUPFAM" id="SSF88659">
    <property type="entry name" value="Sigma3 and sigma4 domains of RNA polymerase sigma factors"/>
    <property type="match status" value="1"/>
</dbReference>
<keyword evidence="3" id="KW-0731">Sigma factor</keyword>
<dbReference type="InterPro" id="IPR014284">
    <property type="entry name" value="RNA_pol_sigma-70_dom"/>
</dbReference>
<organism evidence="8 9">
    <name type="scientific">Enhygromyxa salina</name>
    <dbReference type="NCBI Taxonomy" id="215803"/>
    <lineage>
        <taxon>Bacteria</taxon>
        <taxon>Pseudomonadati</taxon>
        <taxon>Myxococcota</taxon>
        <taxon>Polyangia</taxon>
        <taxon>Nannocystales</taxon>
        <taxon>Nannocystaceae</taxon>
        <taxon>Enhygromyxa</taxon>
    </lineage>
</organism>
<dbReference type="GO" id="GO:0003677">
    <property type="term" value="F:DNA binding"/>
    <property type="evidence" value="ECO:0007669"/>
    <property type="project" value="UniProtKB-KW"/>
</dbReference>
<dbReference type="EMBL" id="PVNK01000116">
    <property type="protein sequence ID" value="PRQ02493.1"/>
    <property type="molecule type" value="Genomic_DNA"/>
</dbReference>
<dbReference type="InterPro" id="IPR036388">
    <property type="entry name" value="WH-like_DNA-bd_sf"/>
</dbReference>
<dbReference type="InterPro" id="IPR013249">
    <property type="entry name" value="RNA_pol_sigma70_r4_t2"/>
</dbReference>
<dbReference type="OrthoDB" id="9797134at2"/>
<comment type="similarity">
    <text evidence="1">Belongs to the sigma-70 factor family. ECF subfamily.</text>
</comment>
<dbReference type="Pfam" id="PF08281">
    <property type="entry name" value="Sigma70_r4_2"/>
    <property type="match status" value="1"/>
</dbReference>
<sequence>MTRSWTISASPATIRSHHQQLRRYFRERTPRSVDVDDLVSTTWLEAGRSFAHRCTLRYYLFVIARRVLASALRRRSRLVLDGTDFDELPTQLRSPSSEMLVRDLQARVAHALAQVEEPFVGVVALWLKGWDSVSIARQLGVNYNTVRSRLVRGKKQLDAALISASTPGC</sequence>
<dbReference type="Proteomes" id="UP000237968">
    <property type="component" value="Unassembled WGS sequence"/>
</dbReference>
<dbReference type="Gene3D" id="1.10.10.10">
    <property type="entry name" value="Winged helix-like DNA-binding domain superfamily/Winged helix DNA-binding domain"/>
    <property type="match status" value="1"/>
</dbReference>
<proteinExistence type="inferred from homology"/>
<dbReference type="NCBIfam" id="TIGR02937">
    <property type="entry name" value="sigma70-ECF"/>
    <property type="match status" value="1"/>
</dbReference>
<gene>
    <name evidence="8" type="primary">sigE_2</name>
    <name evidence="8" type="ORF">ENSA5_22440</name>
</gene>
<evidence type="ECO:0000256" key="1">
    <source>
        <dbReference type="ARBA" id="ARBA00010641"/>
    </source>
</evidence>
<evidence type="ECO:0000313" key="9">
    <source>
        <dbReference type="Proteomes" id="UP000237968"/>
    </source>
</evidence>
<evidence type="ECO:0000259" key="6">
    <source>
        <dbReference type="Pfam" id="PF04542"/>
    </source>
</evidence>
<dbReference type="InterPro" id="IPR039425">
    <property type="entry name" value="RNA_pol_sigma-70-like"/>
</dbReference>
<dbReference type="PANTHER" id="PTHR43133">
    <property type="entry name" value="RNA POLYMERASE ECF-TYPE SIGMA FACTO"/>
    <property type="match status" value="1"/>
</dbReference>
<feature type="domain" description="RNA polymerase sigma factor 70 region 4 type 2" evidence="7">
    <location>
        <begin position="128"/>
        <end position="157"/>
    </location>
</feature>
<dbReference type="GO" id="GO:0006352">
    <property type="term" value="P:DNA-templated transcription initiation"/>
    <property type="evidence" value="ECO:0007669"/>
    <property type="project" value="InterPro"/>
</dbReference>
<reference evidence="8 9" key="1">
    <citation type="submission" date="2018-03" db="EMBL/GenBank/DDBJ databases">
        <title>Draft Genome Sequences of the Obligatory Marine Myxobacteria Enhygromyxa salina SWB005.</title>
        <authorList>
            <person name="Poehlein A."/>
            <person name="Moghaddam J.A."/>
            <person name="Harms H."/>
            <person name="Alanjari M."/>
            <person name="Koenig G.M."/>
            <person name="Daniel R."/>
            <person name="Schaeberle T.F."/>
        </authorList>
    </citation>
    <scope>NUCLEOTIDE SEQUENCE [LARGE SCALE GENOMIC DNA]</scope>
    <source>
        <strain evidence="8 9">SWB005</strain>
    </source>
</reference>
<name>A0A2S9YBL7_9BACT</name>